<dbReference type="HOGENOM" id="CLU_1402318_0_0_1"/>
<dbReference type="OrthoDB" id="10339252at2759"/>
<dbReference type="AlphaFoldDB" id="A0A066XT88"/>
<dbReference type="eggNOG" id="ENOG502R163">
    <property type="taxonomic scope" value="Eukaryota"/>
</dbReference>
<accession>A0A066XT88</accession>
<reference evidence="3" key="1">
    <citation type="journal article" date="2014" name="Genome Announc.">
        <title>Draft genome sequence of Colletotrichum sublineola, a destructive pathogen of cultivated sorghum.</title>
        <authorList>
            <person name="Baroncelli R."/>
            <person name="Sanz-Martin J.M."/>
            <person name="Rech G.E."/>
            <person name="Sukno S.A."/>
            <person name="Thon M.R."/>
        </authorList>
    </citation>
    <scope>NUCLEOTIDE SEQUENCE [LARGE SCALE GENOMIC DNA]</scope>
    <source>
        <strain evidence="3">TX430BB</strain>
    </source>
</reference>
<evidence type="ECO:0000256" key="1">
    <source>
        <dbReference type="SAM" id="MobiDB-lite"/>
    </source>
</evidence>
<keyword evidence="3" id="KW-1185">Reference proteome</keyword>
<dbReference type="EMBL" id="JMSE01000278">
    <property type="protein sequence ID" value="KDN70919.1"/>
    <property type="molecule type" value="Genomic_DNA"/>
</dbReference>
<proteinExistence type="predicted"/>
<evidence type="ECO:0000313" key="3">
    <source>
        <dbReference type="Proteomes" id="UP000027238"/>
    </source>
</evidence>
<comment type="caution">
    <text evidence="2">The sequence shown here is derived from an EMBL/GenBank/DDBJ whole genome shotgun (WGS) entry which is preliminary data.</text>
</comment>
<sequence>MNQNGMATQEDELSDWEHSRRVFLEHPIEESFFISSVVLRKGKAETLLEDFDQCKLTRGQLERYIHLANKLEDSLLRRTAWMGHVVHATTGAWLAHKPKLSDEDWDALMADERVVGLMAVVVAFEKALAGVVPASADSKIREAYEALGVDRPHWEKFYDVPVEDWRENGAETVQEDADAAKKRRRGCRALNKRDGLP</sequence>
<name>A0A066XT88_COLSU</name>
<dbReference type="Proteomes" id="UP000027238">
    <property type="component" value="Unassembled WGS sequence"/>
</dbReference>
<gene>
    <name evidence="2" type="ORF">CSUB01_03733</name>
</gene>
<feature type="region of interest" description="Disordered" evidence="1">
    <location>
        <begin position="172"/>
        <end position="197"/>
    </location>
</feature>
<evidence type="ECO:0000313" key="2">
    <source>
        <dbReference type="EMBL" id="KDN70919.1"/>
    </source>
</evidence>
<dbReference type="OMA" id="EWRENGI"/>
<protein>
    <submittedName>
        <fullName evidence="2">Uncharacterized protein</fullName>
    </submittedName>
</protein>
<organism evidence="2 3">
    <name type="scientific">Colletotrichum sublineola</name>
    <name type="common">Sorghum anthracnose fungus</name>
    <dbReference type="NCBI Taxonomy" id="1173701"/>
    <lineage>
        <taxon>Eukaryota</taxon>
        <taxon>Fungi</taxon>
        <taxon>Dikarya</taxon>
        <taxon>Ascomycota</taxon>
        <taxon>Pezizomycotina</taxon>
        <taxon>Sordariomycetes</taxon>
        <taxon>Hypocreomycetidae</taxon>
        <taxon>Glomerellales</taxon>
        <taxon>Glomerellaceae</taxon>
        <taxon>Colletotrichum</taxon>
        <taxon>Colletotrichum graminicola species complex</taxon>
    </lineage>
</organism>